<dbReference type="Gene3D" id="1.10.540.10">
    <property type="entry name" value="Acyl-CoA dehydrogenase/oxidase, N-terminal domain"/>
    <property type="match status" value="1"/>
</dbReference>
<feature type="domain" description="Acyl-CoA dehydrogenase/oxidase N-terminal" evidence="9">
    <location>
        <begin position="6"/>
        <end position="123"/>
    </location>
</feature>
<evidence type="ECO:0000256" key="6">
    <source>
        <dbReference type="RuleBase" id="RU362125"/>
    </source>
</evidence>
<dbReference type="Pfam" id="PF00441">
    <property type="entry name" value="Acyl-CoA_dh_1"/>
    <property type="match status" value="1"/>
</dbReference>
<keyword evidence="5 6" id="KW-0560">Oxidoreductase</keyword>
<dbReference type="InterPro" id="IPR009100">
    <property type="entry name" value="AcylCoA_DH/oxidase_NM_dom_sf"/>
</dbReference>
<keyword evidence="11" id="KW-1185">Reference proteome</keyword>
<feature type="domain" description="Acyl-CoA oxidase/dehydrogenase middle" evidence="8">
    <location>
        <begin position="127"/>
        <end position="220"/>
    </location>
</feature>
<evidence type="ECO:0000313" key="11">
    <source>
        <dbReference type="Proteomes" id="UP000036464"/>
    </source>
</evidence>
<evidence type="ECO:0000259" key="9">
    <source>
        <dbReference type="Pfam" id="PF02771"/>
    </source>
</evidence>
<dbReference type="EMBL" id="LDPO01000007">
    <property type="protein sequence ID" value="KLO29084.1"/>
    <property type="molecule type" value="Genomic_DNA"/>
</dbReference>
<evidence type="ECO:0000259" key="7">
    <source>
        <dbReference type="Pfam" id="PF00441"/>
    </source>
</evidence>
<dbReference type="Pfam" id="PF02770">
    <property type="entry name" value="Acyl-CoA_dh_M"/>
    <property type="match status" value="1"/>
</dbReference>
<dbReference type="InterPro" id="IPR006091">
    <property type="entry name" value="Acyl-CoA_Oxase/DH_mid-dom"/>
</dbReference>
<comment type="similarity">
    <text evidence="2 6">Belongs to the acyl-CoA dehydrogenase family.</text>
</comment>
<evidence type="ECO:0000256" key="4">
    <source>
        <dbReference type="ARBA" id="ARBA00022827"/>
    </source>
</evidence>
<comment type="cofactor">
    <cofactor evidence="1 6">
        <name>FAD</name>
        <dbReference type="ChEBI" id="CHEBI:57692"/>
    </cofactor>
</comment>
<evidence type="ECO:0000256" key="5">
    <source>
        <dbReference type="ARBA" id="ARBA00023002"/>
    </source>
</evidence>
<dbReference type="PANTHER" id="PTHR43292">
    <property type="entry name" value="ACYL-COA DEHYDROGENASE"/>
    <property type="match status" value="1"/>
</dbReference>
<dbReference type="SUPFAM" id="SSF56645">
    <property type="entry name" value="Acyl-CoA dehydrogenase NM domain-like"/>
    <property type="match status" value="1"/>
</dbReference>
<dbReference type="RefSeq" id="WP_047319198.1">
    <property type="nucleotide sequence ID" value="NZ_LDPO01000007.1"/>
</dbReference>
<dbReference type="Gene3D" id="1.20.140.10">
    <property type="entry name" value="Butyryl-CoA Dehydrogenase, subunit A, domain 3"/>
    <property type="match status" value="1"/>
</dbReference>
<dbReference type="Pfam" id="PF02771">
    <property type="entry name" value="Acyl-CoA_dh_N"/>
    <property type="match status" value="1"/>
</dbReference>
<dbReference type="SUPFAM" id="SSF47203">
    <property type="entry name" value="Acyl-CoA dehydrogenase C-terminal domain-like"/>
    <property type="match status" value="1"/>
</dbReference>
<dbReference type="InterPro" id="IPR046373">
    <property type="entry name" value="Acyl-CoA_Oxase/DH_mid-dom_sf"/>
</dbReference>
<dbReference type="InterPro" id="IPR037069">
    <property type="entry name" value="AcylCoA_DH/ox_N_sf"/>
</dbReference>
<dbReference type="Gene3D" id="2.40.110.10">
    <property type="entry name" value="Butyryl-CoA Dehydrogenase, subunit A, domain 2"/>
    <property type="match status" value="1"/>
</dbReference>
<reference evidence="10 11" key="1">
    <citation type="submission" date="2015-05" db="EMBL/GenBank/DDBJ databases">
        <title>Genome sequence of Mycobacterium heraklionense Davo strain.</title>
        <authorList>
            <person name="Greninger A.L."/>
            <person name="Cunningham G."/>
            <person name="Miller S."/>
        </authorList>
    </citation>
    <scope>NUCLEOTIDE SEQUENCE [LARGE SCALE GENOMIC DNA]</scope>
    <source>
        <strain evidence="10 11">Davo</strain>
    </source>
</reference>
<dbReference type="Proteomes" id="UP000036464">
    <property type="component" value="Unassembled WGS sequence"/>
</dbReference>
<protein>
    <submittedName>
        <fullName evidence="10">Acyl-CoA dehydrogenase</fullName>
    </submittedName>
</protein>
<comment type="caution">
    <text evidence="10">The sequence shown here is derived from an EMBL/GenBank/DDBJ whole genome shotgun (WGS) entry which is preliminary data.</text>
</comment>
<evidence type="ECO:0000256" key="3">
    <source>
        <dbReference type="ARBA" id="ARBA00022630"/>
    </source>
</evidence>
<accession>A0ABR5FFV1</accession>
<dbReference type="InterPro" id="IPR013786">
    <property type="entry name" value="AcylCoA_DH/ox_N"/>
</dbReference>
<feature type="domain" description="Acyl-CoA dehydrogenase/oxidase C-terminal" evidence="7">
    <location>
        <begin position="234"/>
        <end position="407"/>
    </location>
</feature>
<evidence type="ECO:0000259" key="8">
    <source>
        <dbReference type="Pfam" id="PF02770"/>
    </source>
</evidence>
<evidence type="ECO:0000256" key="2">
    <source>
        <dbReference type="ARBA" id="ARBA00009347"/>
    </source>
</evidence>
<organism evidence="10 11">
    <name type="scientific">Mycolicibacter heraklionensis</name>
    <dbReference type="NCBI Taxonomy" id="512402"/>
    <lineage>
        <taxon>Bacteria</taxon>
        <taxon>Bacillati</taxon>
        <taxon>Actinomycetota</taxon>
        <taxon>Actinomycetes</taxon>
        <taxon>Mycobacteriales</taxon>
        <taxon>Mycobacteriaceae</taxon>
        <taxon>Mycolicibacter</taxon>
    </lineage>
</organism>
<evidence type="ECO:0000256" key="1">
    <source>
        <dbReference type="ARBA" id="ARBA00001974"/>
    </source>
</evidence>
<proteinExistence type="inferred from homology"/>
<evidence type="ECO:0000313" key="10">
    <source>
        <dbReference type="EMBL" id="KLO29084.1"/>
    </source>
</evidence>
<sequence>MDLRWSEEDRAFQAEVREFLDQKLTPELRRAGRLMTSVYADHEASMAWQAILHERGWAAPAWPVEHGGCDWSLTQHYIFSRESTLAGAPSLSPMGIRMVAHAIVRYGTDAQKDYFLPRILTGEVFFCQGYSEPEAGSDLAALSMAATVDGDDLVCTGSKIWTTHAGEANWMFALVRTSRTGKKQQGITFVLIDMNSPGIEIRPLVMTSGEEIQNQVFFDEVRVPKTNVIGEIDSGWTVAKYLLEFERGGGAVAPGLQVVAEEIATAAKSQPGPGGGKLADDDAFMRKLADARIRAEVLEILEYQVLTAVAEGRNPGASSSMLKILGTELSQELTALALEAAGPRGRIYQPHVTAPGGPIADYQPPADGYASGEPWQAVAPLRYFNDRAGSIYAGSNEIQRNILAKAALGL</sequence>
<gene>
    <name evidence="10" type="ORF">ABW16_10970</name>
</gene>
<dbReference type="InterPro" id="IPR036250">
    <property type="entry name" value="AcylCo_DH-like_C"/>
</dbReference>
<dbReference type="InterPro" id="IPR052161">
    <property type="entry name" value="Mycobact_Acyl-CoA_DH"/>
</dbReference>
<keyword evidence="4 6" id="KW-0274">FAD</keyword>
<name>A0ABR5FFV1_9MYCO</name>
<dbReference type="InterPro" id="IPR009075">
    <property type="entry name" value="AcylCo_DH/oxidase_C"/>
</dbReference>
<dbReference type="PANTHER" id="PTHR43292:SF3">
    <property type="entry name" value="ACYL-COA DEHYDROGENASE FADE29"/>
    <property type="match status" value="1"/>
</dbReference>
<keyword evidence="3 6" id="KW-0285">Flavoprotein</keyword>